<accession>L0R6I5</accession>
<sequence>MPPPDWVSHILECKHGYPSPAADSSLLLKNACHLQCCLEPPRLGAGHFGAPRVHCQPGPGLKPSVTRPHHSLPEARVLCPGVAVRCPVCLEAPLVSGCLLQTPGALDPGTAGPPHPTGCCSGPHLPAPTVRPGPSAASAPPARGGLGGAAAPGGSAG</sequence>
<feature type="compositionally biased region" description="Low complexity" evidence="1">
    <location>
        <begin position="132"/>
        <end position="143"/>
    </location>
</feature>
<protein>
    <submittedName>
        <fullName evidence="2">Alternative protein IL17RE</fullName>
    </submittedName>
</protein>
<feature type="compositionally biased region" description="Gly residues" evidence="1">
    <location>
        <begin position="144"/>
        <end position="157"/>
    </location>
</feature>
<dbReference type="OrthoDB" id="9894203at2759"/>
<reference evidence="2" key="1">
    <citation type="submission" date="2012-10" db="EMBL/GenBank/DDBJ databases">
        <title>Direct identification of alternative open reading frame translation products in human.</title>
        <authorList>
            <person name="Vanderperre B."/>
            <person name="Lucier J.-F."/>
            <person name="Motard J."/>
            <person name="Tremblay G."/>
            <person name="Vanderperre S."/>
            <person name="Wisztorski M."/>
            <person name="Salzet M."/>
            <person name="Boisvert F.-M."/>
            <person name="Roucou X."/>
        </authorList>
    </citation>
    <scope>NUCLEOTIDE SEQUENCE</scope>
</reference>
<feature type="region of interest" description="Disordered" evidence="1">
    <location>
        <begin position="130"/>
        <end position="157"/>
    </location>
</feature>
<gene>
    <name evidence="2" type="primary">IL17RE</name>
</gene>
<name>L0R6I5_HUMAN</name>
<proteinExistence type="predicted"/>
<organism evidence="2">
    <name type="scientific">Homo sapiens</name>
    <name type="common">Human</name>
    <dbReference type="NCBI Taxonomy" id="9606"/>
    <lineage>
        <taxon>Eukaryota</taxon>
        <taxon>Metazoa</taxon>
        <taxon>Chordata</taxon>
        <taxon>Craniata</taxon>
        <taxon>Vertebrata</taxon>
        <taxon>Euteleostomi</taxon>
        <taxon>Mammalia</taxon>
        <taxon>Eutheria</taxon>
        <taxon>Euarchontoglires</taxon>
        <taxon>Primates</taxon>
        <taxon>Haplorrhini</taxon>
        <taxon>Catarrhini</taxon>
        <taxon>Hominidae</taxon>
        <taxon>Homo</taxon>
    </lineage>
</organism>
<dbReference type="EMBL" id="HF548036">
    <property type="protein sequence ID" value="CCO13747.1"/>
    <property type="molecule type" value="Genomic_DNA"/>
</dbReference>
<evidence type="ECO:0000256" key="1">
    <source>
        <dbReference type="SAM" id="MobiDB-lite"/>
    </source>
</evidence>
<dbReference type="AlphaFoldDB" id="L0R6I5"/>
<evidence type="ECO:0000313" key="2">
    <source>
        <dbReference type="EMBL" id="CCO13747.1"/>
    </source>
</evidence>